<evidence type="ECO:0000256" key="11">
    <source>
        <dbReference type="ARBA" id="ARBA00023180"/>
    </source>
</evidence>
<evidence type="ECO:0000313" key="19">
    <source>
        <dbReference type="Proteomes" id="UP001176961"/>
    </source>
</evidence>
<proteinExistence type="predicted"/>
<dbReference type="EMBL" id="CATQJL010000305">
    <property type="protein sequence ID" value="CAJ0603146.1"/>
    <property type="molecule type" value="Genomic_DNA"/>
</dbReference>
<dbReference type="GO" id="GO:0005576">
    <property type="term" value="C:extracellular region"/>
    <property type="evidence" value="ECO:0007669"/>
    <property type="project" value="UniProtKB-SubCell"/>
</dbReference>
<evidence type="ECO:0000256" key="9">
    <source>
        <dbReference type="ARBA" id="ARBA00023049"/>
    </source>
</evidence>
<dbReference type="InterPro" id="IPR006026">
    <property type="entry name" value="Peptidase_Metallo"/>
</dbReference>
<evidence type="ECO:0000256" key="14">
    <source>
        <dbReference type="PROSITE-ProRule" id="PRU01211"/>
    </source>
</evidence>
<keyword evidence="9 14" id="KW-0482">Metalloprotease</keyword>
<evidence type="ECO:0000256" key="15">
    <source>
        <dbReference type="RuleBase" id="RU361183"/>
    </source>
</evidence>
<dbReference type="PANTHER" id="PTHR10127:SF793">
    <property type="entry name" value="ZINC METALLOPROTEINASE NAS-31"/>
    <property type="match status" value="1"/>
</dbReference>
<evidence type="ECO:0000256" key="10">
    <source>
        <dbReference type="ARBA" id="ARBA00023157"/>
    </source>
</evidence>
<feature type="domain" description="CUB" evidence="16">
    <location>
        <begin position="371"/>
        <end position="489"/>
    </location>
</feature>
<evidence type="ECO:0000259" key="16">
    <source>
        <dbReference type="PROSITE" id="PS01180"/>
    </source>
</evidence>
<keyword evidence="19" id="KW-1185">Reference proteome</keyword>
<evidence type="ECO:0000256" key="4">
    <source>
        <dbReference type="ARBA" id="ARBA00022670"/>
    </source>
</evidence>
<evidence type="ECO:0000256" key="1">
    <source>
        <dbReference type="ARBA" id="ARBA00004613"/>
    </source>
</evidence>
<evidence type="ECO:0000256" key="6">
    <source>
        <dbReference type="ARBA" id="ARBA00022729"/>
    </source>
</evidence>
<dbReference type="PANTHER" id="PTHR10127">
    <property type="entry name" value="DISCOIDIN, CUB, EGF, LAMININ , AND ZINC METALLOPROTEASE DOMAIN CONTAINING"/>
    <property type="match status" value="1"/>
</dbReference>
<dbReference type="CDD" id="cd04280">
    <property type="entry name" value="ZnMc_astacin_like"/>
    <property type="match status" value="1"/>
</dbReference>
<dbReference type="SUPFAM" id="SSF55486">
    <property type="entry name" value="Metalloproteases ('zincins'), catalytic domain"/>
    <property type="match status" value="1"/>
</dbReference>
<dbReference type="InterPro" id="IPR000859">
    <property type="entry name" value="CUB_dom"/>
</dbReference>
<evidence type="ECO:0000313" key="18">
    <source>
        <dbReference type="EMBL" id="CAJ0603146.1"/>
    </source>
</evidence>
<comment type="caution">
    <text evidence="18">The sequence shown here is derived from an EMBL/GenBank/DDBJ whole genome shotgun (WGS) entry which is preliminary data.</text>
</comment>
<feature type="active site" evidence="14">
    <location>
        <position position="225"/>
    </location>
</feature>
<comment type="cofactor">
    <cofactor evidence="14 15">
        <name>Zn(2+)</name>
        <dbReference type="ChEBI" id="CHEBI:29105"/>
    </cofactor>
    <text evidence="14 15">Binds 1 zinc ion per subunit.</text>
</comment>
<dbReference type="InterPro" id="IPR035914">
    <property type="entry name" value="Sperma_CUB_dom_sf"/>
</dbReference>
<dbReference type="InterPro" id="IPR017050">
    <property type="entry name" value="Metallopeptidase_nem"/>
</dbReference>
<keyword evidence="7 14" id="KW-0378">Hydrolase</keyword>
<comment type="caution">
    <text evidence="13">Lacks conserved residue(s) required for the propagation of feature annotation.</text>
</comment>
<dbReference type="PRINTS" id="PR00480">
    <property type="entry name" value="ASTACIN"/>
</dbReference>
<organism evidence="18 19">
    <name type="scientific">Cylicocyclus nassatus</name>
    <name type="common">Nematode worm</name>
    <dbReference type="NCBI Taxonomy" id="53992"/>
    <lineage>
        <taxon>Eukaryota</taxon>
        <taxon>Metazoa</taxon>
        <taxon>Ecdysozoa</taxon>
        <taxon>Nematoda</taxon>
        <taxon>Chromadorea</taxon>
        <taxon>Rhabditida</taxon>
        <taxon>Rhabditina</taxon>
        <taxon>Rhabditomorpha</taxon>
        <taxon>Strongyloidea</taxon>
        <taxon>Strongylidae</taxon>
        <taxon>Cylicocyclus</taxon>
    </lineage>
</organism>
<dbReference type="InterPro" id="IPR024079">
    <property type="entry name" value="MetalloPept_cat_dom_sf"/>
</dbReference>
<feature type="domain" description="Peptidase M12A" evidence="17">
    <location>
        <begin position="132"/>
        <end position="331"/>
    </location>
</feature>
<reference evidence="18" key="1">
    <citation type="submission" date="2023-07" db="EMBL/GenBank/DDBJ databases">
        <authorList>
            <consortium name="CYATHOMIX"/>
        </authorList>
    </citation>
    <scope>NUCLEOTIDE SEQUENCE</scope>
    <source>
        <strain evidence="18">N/A</strain>
    </source>
</reference>
<feature type="binding site" evidence="14">
    <location>
        <position position="234"/>
    </location>
    <ligand>
        <name>Zn(2+)</name>
        <dbReference type="ChEBI" id="CHEBI:29105"/>
        <note>catalytic</note>
    </ligand>
</feature>
<keyword evidence="2 12" id="KW-0964">Secreted</keyword>
<evidence type="ECO:0000256" key="3">
    <source>
        <dbReference type="ARBA" id="ARBA00022536"/>
    </source>
</evidence>
<evidence type="ECO:0000256" key="5">
    <source>
        <dbReference type="ARBA" id="ARBA00022723"/>
    </source>
</evidence>
<evidence type="ECO:0000256" key="8">
    <source>
        <dbReference type="ARBA" id="ARBA00022833"/>
    </source>
</evidence>
<feature type="binding site" evidence="14">
    <location>
        <position position="228"/>
    </location>
    <ligand>
        <name>Zn(2+)</name>
        <dbReference type="ChEBI" id="CHEBI:29105"/>
        <note>catalytic</note>
    </ligand>
</feature>
<feature type="chain" id="PRO_5041481432" description="Zinc metalloproteinase" evidence="12 15">
    <location>
        <begin position="19"/>
        <end position="489"/>
    </location>
</feature>
<evidence type="ECO:0000259" key="17">
    <source>
        <dbReference type="PROSITE" id="PS51864"/>
    </source>
</evidence>
<dbReference type="Proteomes" id="UP001176961">
    <property type="component" value="Unassembled WGS sequence"/>
</dbReference>
<dbReference type="GO" id="GO:0008270">
    <property type="term" value="F:zinc ion binding"/>
    <property type="evidence" value="ECO:0007669"/>
    <property type="project" value="UniProtKB-UniRule"/>
</dbReference>
<keyword evidence="11" id="KW-0325">Glycoprotein</keyword>
<evidence type="ECO:0000256" key="12">
    <source>
        <dbReference type="PIRNR" id="PIRNR036365"/>
    </source>
</evidence>
<sequence length="489" mass="56599">MKILLLLFFAACISAGASDSFSETIKRALGRIKTTLNKDRLLAIRERMRAMKEKIKKELELTPQQRAALDQRLQKLVAVSKVHPIEFDNTIDKINQRNGIWNLLYQGDIVLTERQANEIVEERERRDRKERQAYRDEYYPEYLWTNGTVYYSFFNATQSVQGLFKKGALEWQNYTCLNFFEKPDAKERIEVIIEEGCWSYVGNIHEVQSLSLGYGCETIGTAAHEIGHALGFFHTHSRHDRNRYIQIDTRNIQSTMLDQFQKETRRTNYNYGLPYDYGSVMHYGSKSFSSNGNDTMVPFNEKYTDTIGSPFVSFYELLMMNIHYSCFDKCKHKHTTVRCHMGGFPNPRDCSKCVCPGGYGGRFCNERPKGCGKILYAKSNEQLFVDVVGDPAVTEVANDEYLKCHYWIQAPRGRRVEIQFGNFTDGLATDGCYWAGVELKMQRDQRLTGFRLCSPAYAGKIYRSEGGMVPVITYSRVWEVETILQYRMI</sequence>
<evidence type="ECO:0000256" key="7">
    <source>
        <dbReference type="ARBA" id="ARBA00022801"/>
    </source>
</evidence>
<keyword evidence="4 14" id="KW-0645">Protease</keyword>
<keyword evidence="5 14" id="KW-0479">Metal-binding</keyword>
<keyword evidence="3" id="KW-0245">EGF-like domain</keyword>
<protein>
    <recommendedName>
        <fullName evidence="12">Zinc metalloproteinase</fullName>
    </recommendedName>
</protein>
<dbReference type="PIRSF" id="PIRSF036365">
    <property type="entry name" value="Astacin_nematoda"/>
    <property type="match status" value="1"/>
</dbReference>
<name>A0AA36H3K7_CYLNA</name>
<dbReference type="PROSITE" id="PS01180">
    <property type="entry name" value="CUB"/>
    <property type="match status" value="1"/>
</dbReference>
<keyword evidence="8 14" id="KW-0862">Zinc</keyword>
<feature type="binding site" evidence="14">
    <location>
        <position position="224"/>
    </location>
    <ligand>
        <name>Zn(2+)</name>
        <dbReference type="ChEBI" id="CHEBI:29105"/>
        <note>catalytic</note>
    </ligand>
</feature>
<dbReference type="AlphaFoldDB" id="A0AA36H3K7"/>
<dbReference type="PROSITE" id="PS51864">
    <property type="entry name" value="ASTACIN"/>
    <property type="match status" value="1"/>
</dbReference>
<dbReference type="Pfam" id="PF01400">
    <property type="entry name" value="Astacin"/>
    <property type="match status" value="1"/>
</dbReference>
<evidence type="ECO:0000256" key="2">
    <source>
        <dbReference type="ARBA" id="ARBA00022525"/>
    </source>
</evidence>
<dbReference type="InterPro" id="IPR001506">
    <property type="entry name" value="Peptidase_M12A"/>
</dbReference>
<dbReference type="InterPro" id="IPR034035">
    <property type="entry name" value="Astacin-like_dom"/>
</dbReference>
<accession>A0AA36H3K7</accession>
<dbReference type="SMART" id="SM00235">
    <property type="entry name" value="ZnMc"/>
    <property type="match status" value="1"/>
</dbReference>
<keyword evidence="6 12" id="KW-0732">Signal</keyword>
<dbReference type="Gene3D" id="3.40.390.10">
    <property type="entry name" value="Collagenase (Catalytic Domain)"/>
    <property type="match status" value="1"/>
</dbReference>
<dbReference type="GO" id="GO:0018996">
    <property type="term" value="P:molting cycle, collagen and cuticulin-based cuticle"/>
    <property type="evidence" value="ECO:0007669"/>
    <property type="project" value="InterPro"/>
</dbReference>
<keyword evidence="10" id="KW-1015">Disulfide bond</keyword>
<gene>
    <name evidence="18" type="ORF">CYNAS_LOCUS15129</name>
</gene>
<dbReference type="GO" id="GO:0004222">
    <property type="term" value="F:metalloendopeptidase activity"/>
    <property type="evidence" value="ECO:0007669"/>
    <property type="project" value="UniProtKB-UniRule"/>
</dbReference>
<comment type="subcellular location">
    <subcellularLocation>
        <location evidence="1 12">Secreted</location>
    </subcellularLocation>
</comment>
<evidence type="ECO:0000256" key="13">
    <source>
        <dbReference type="PROSITE-ProRule" id="PRU00059"/>
    </source>
</evidence>
<dbReference type="SUPFAM" id="SSF49854">
    <property type="entry name" value="Spermadhesin, CUB domain"/>
    <property type="match status" value="1"/>
</dbReference>
<feature type="signal peptide" evidence="12 15">
    <location>
        <begin position="1"/>
        <end position="18"/>
    </location>
</feature>
<dbReference type="GO" id="GO:0006508">
    <property type="term" value="P:proteolysis"/>
    <property type="evidence" value="ECO:0007669"/>
    <property type="project" value="UniProtKB-KW"/>
</dbReference>